<evidence type="ECO:0000313" key="6">
    <source>
        <dbReference type="EMBL" id="OEU07865.1"/>
    </source>
</evidence>
<dbReference type="InParanoid" id="A0A1E7EPR9"/>
<keyword evidence="4" id="KW-0411">Iron-sulfur</keyword>
<dbReference type="InterPro" id="IPR001055">
    <property type="entry name" value="Adrenodoxin-like"/>
</dbReference>
<keyword evidence="3" id="KW-0408">Iron</keyword>
<dbReference type="Proteomes" id="UP000095751">
    <property type="component" value="Unassembled WGS sequence"/>
</dbReference>
<accession>A0A1E7EPR9</accession>
<dbReference type="GO" id="GO:0005739">
    <property type="term" value="C:mitochondrion"/>
    <property type="evidence" value="ECO:0007669"/>
    <property type="project" value="TreeGrafter"/>
</dbReference>
<dbReference type="EMBL" id="KV784383">
    <property type="protein sequence ID" value="OEU07865.1"/>
    <property type="molecule type" value="Genomic_DNA"/>
</dbReference>
<dbReference type="InterPro" id="IPR036010">
    <property type="entry name" value="2Fe-2S_ferredoxin-like_sf"/>
</dbReference>
<dbReference type="GO" id="GO:0009055">
    <property type="term" value="F:electron transfer activity"/>
    <property type="evidence" value="ECO:0007669"/>
    <property type="project" value="TreeGrafter"/>
</dbReference>
<reference evidence="6 7" key="1">
    <citation type="submission" date="2016-09" db="EMBL/GenBank/DDBJ databases">
        <title>Extensive genetic diversity and differential bi-allelic expression allows diatom success in the polar Southern Ocean.</title>
        <authorList>
            <consortium name="DOE Joint Genome Institute"/>
            <person name="Mock T."/>
            <person name="Otillar R.P."/>
            <person name="Strauss J."/>
            <person name="Dupont C."/>
            <person name="Frickenhaus S."/>
            <person name="Maumus F."/>
            <person name="Mcmullan M."/>
            <person name="Sanges R."/>
            <person name="Schmutz J."/>
            <person name="Toseland A."/>
            <person name="Valas R."/>
            <person name="Veluchamy A."/>
            <person name="Ward B.J."/>
            <person name="Allen A."/>
            <person name="Barry K."/>
            <person name="Falciatore A."/>
            <person name="Ferrante M."/>
            <person name="Fortunato A.E."/>
            <person name="Gloeckner G."/>
            <person name="Gruber A."/>
            <person name="Hipkin R."/>
            <person name="Janech M."/>
            <person name="Kroth P."/>
            <person name="Leese F."/>
            <person name="Lindquist E."/>
            <person name="Lyon B.R."/>
            <person name="Martin J."/>
            <person name="Mayer C."/>
            <person name="Parker M."/>
            <person name="Quesneville H."/>
            <person name="Raymond J."/>
            <person name="Uhlig C."/>
            <person name="Valentin K.U."/>
            <person name="Worden A.Z."/>
            <person name="Armbrust E.V."/>
            <person name="Bowler C."/>
            <person name="Green B."/>
            <person name="Moulton V."/>
            <person name="Van Oosterhout C."/>
            <person name="Grigoriev I."/>
        </authorList>
    </citation>
    <scope>NUCLEOTIDE SEQUENCE [LARGE SCALE GENOMIC DNA]</scope>
    <source>
        <strain evidence="6 7">CCMP1102</strain>
    </source>
</reference>
<dbReference type="AlphaFoldDB" id="A0A1E7EPR9"/>
<comment type="cofactor">
    <cofactor evidence="5">
        <name>[2Fe-2S] cluster</name>
        <dbReference type="ChEBI" id="CHEBI:190135"/>
    </cofactor>
</comment>
<dbReference type="Gene3D" id="3.10.20.30">
    <property type="match status" value="1"/>
</dbReference>
<sequence length="245" mass="26387">MTTSIKSFRLSFVFAFFAAICCTVPLVSNAFVQRSTTAPSITRLASSVETSTTDLPVSLEKPLGLILEEVEEGQPSGVYVSELGEDGSAAASQWKDQLVGMRLTSVMGQNVEHLGFDAIMDQLIAAPSPISIEFKAPPVDLFPVGTIVSIRVLGDKDGEETVIEGKVGDNLRTTLLDNNIEVYKGMKQKLGNCGGGGQCGFCAADFIDSEGWEPRNEYEDKKFPKAPNARLTCFNNIQGPATIRL</sequence>
<dbReference type="KEGG" id="fcy:FRACYDRAFT_197069"/>
<proteinExistence type="predicted"/>
<organism evidence="6 7">
    <name type="scientific">Fragilariopsis cylindrus CCMP1102</name>
    <dbReference type="NCBI Taxonomy" id="635003"/>
    <lineage>
        <taxon>Eukaryota</taxon>
        <taxon>Sar</taxon>
        <taxon>Stramenopiles</taxon>
        <taxon>Ochrophyta</taxon>
        <taxon>Bacillariophyta</taxon>
        <taxon>Bacillariophyceae</taxon>
        <taxon>Bacillariophycidae</taxon>
        <taxon>Bacillariales</taxon>
        <taxon>Bacillariaceae</taxon>
        <taxon>Fragilariopsis</taxon>
    </lineage>
</organism>
<gene>
    <name evidence="6" type="ORF">FRACYDRAFT_197069</name>
</gene>
<dbReference type="SUPFAM" id="SSF54292">
    <property type="entry name" value="2Fe-2S ferredoxin-like"/>
    <property type="match status" value="1"/>
</dbReference>
<dbReference type="OrthoDB" id="5987010at2759"/>
<evidence type="ECO:0000256" key="4">
    <source>
        <dbReference type="ARBA" id="ARBA00023014"/>
    </source>
</evidence>
<evidence type="ECO:0000256" key="3">
    <source>
        <dbReference type="ARBA" id="ARBA00023004"/>
    </source>
</evidence>
<dbReference type="GO" id="GO:0046872">
    <property type="term" value="F:metal ion binding"/>
    <property type="evidence" value="ECO:0007669"/>
    <property type="project" value="UniProtKB-KW"/>
</dbReference>
<dbReference type="GO" id="GO:0051537">
    <property type="term" value="F:2 iron, 2 sulfur cluster binding"/>
    <property type="evidence" value="ECO:0007669"/>
    <property type="project" value="UniProtKB-KW"/>
</dbReference>
<evidence type="ECO:0000256" key="2">
    <source>
        <dbReference type="ARBA" id="ARBA00022723"/>
    </source>
</evidence>
<evidence type="ECO:0008006" key="8">
    <source>
        <dbReference type="Google" id="ProtNLM"/>
    </source>
</evidence>
<dbReference type="GO" id="GO:0140647">
    <property type="term" value="P:P450-containing electron transport chain"/>
    <property type="evidence" value="ECO:0007669"/>
    <property type="project" value="InterPro"/>
</dbReference>
<dbReference type="InterPro" id="IPR012675">
    <property type="entry name" value="Beta-grasp_dom_sf"/>
</dbReference>
<evidence type="ECO:0000256" key="1">
    <source>
        <dbReference type="ARBA" id="ARBA00022714"/>
    </source>
</evidence>
<name>A0A1E7EPR9_9STRA</name>
<keyword evidence="1" id="KW-0001">2Fe-2S</keyword>
<dbReference type="PANTHER" id="PTHR23426:SF65">
    <property type="entry name" value="FERREDOXIN-2, MITOCHONDRIAL"/>
    <property type="match status" value="1"/>
</dbReference>
<evidence type="ECO:0000256" key="5">
    <source>
        <dbReference type="ARBA" id="ARBA00034078"/>
    </source>
</evidence>
<keyword evidence="7" id="KW-1185">Reference proteome</keyword>
<dbReference type="PANTHER" id="PTHR23426">
    <property type="entry name" value="FERREDOXIN/ADRENODOXIN"/>
    <property type="match status" value="1"/>
</dbReference>
<evidence type="ECO:0000313" key="7">
    <source>
        <dbReference type="Proteomes" id="UP000095751"/>
    </source>
</evidence>
<keyword evidence="2" id="KW-0479">Metal-binding</keyword>
<protein>
    <recommendedName>
        <fullName evidence="8">2Fe-2S ferredoxin-type domain-containing protein</fullName>
    </recommendedName>
</protein>